<dbReference type="Pfam" id="PF00069">
    <property type="entry name" value="Pkinase"/>
    <property type="match status" value="1"/>
</dbReference>
<evidence type="ECO:0000256" key="21">
    <source>
        <dbReference type="SAM" id="MobiDB-lite"/>
    </source>
</evidence>
<comment type="caution">
    <text evidence="25">The sequence shown here is derived from an EMBL/GenBank/DDBJ whole genome shotgun (WGS) entry which is preliminary data.</text>
</comment>
<keyword evidence="16" id="KW-0472">Membrane</keyword>
<dbReference type="InterPro" id="IPR017441">
    <property type="entry name" value="Protein_kinase_ATP_BS"/>
</dbReference>
<dbReference type="InterPro" id="IPR002219">
    <property type="entry name" value="PKC_DAG/PE"/>
</dbReference>
<feature type="coiled-coil region" evidence="20">
    <location>
        <begin position="719"/>
        <end position="746"/>
    </location>
</feature>
<keyword evidence="5" id="KW-0597">Phosphoprotein</keyword>
<feature type="compositionally biased region" description="Low complexity" evidence="21">
    <location>
        <begin position="930"/>
        <end position="943"/>
    </location>
</feature>
<dbReference type="GO" id="GO:0000281">
    <property type="term" value="P:mitotic cytokinesis"/>
    <property type="evidence" value="ECO:0007669"/>
    <property type="project" value="TreeGrafter"/>
</dbReference>
<evidence type="ECO:0000256" key="18">
    <source>
        <dbReference type="ARBA" id="ARBA00048679"/>
    </source>
</evidence>
<dbReference type="PROSITE" id="PS51285">
    <property type="entry name" value="AGC_KINASE_CTER"/>
    <property type="match status" value="1"/>
</dbReference>
<dbReference type="Gene3D" id="3.30.200.20">
    <property type="entry name" value="Phosphorylase Kinase, domain 1"/>
    <property type="match status" value="1"/>
</dbReference>
<dbReference type="GO" id="GO:0031032">
    <property type="term" value="P:actomyosin structure organization"/>
    <property type="evidence" value="ECO:0007669"/>
    <property type="project" value="TreeGrafter"/>
</dbReference>
<dbReference type="GO" id="GO:1901888">
    <property type="term" value="P:regulation of cell junction assembly"/>
    <property type="evidence" value="ECO:0007669"/>
    <property type="project" value="TreeGrafter"/>
</dbReference>
<comment type="catalytic activity">
    <reaction evidence="17">
        <text>L-threonyl-[protein] + ATP = O-phospho-L-threonyl-[protein] + ADP + H(+)</text>
        <dbReference type="Rhea" id="RHEA:46608"/>
        <dbReference type="Rhea" id="RHEA-COMP:11060"/>
        <dbReference type="Rhea" id="RHEA-COMP:11605"/>
        <dbReference type="ChEBI" id="CHEBI:15378"/>
        <dbReference type="ChEBI" id="CHEBI:30013"/>
        <dbReference type="ChEBI" id="CHEBI:30616"/>
        <dbReference type="ChEBI" id="CHEBI:61977"/>
        <dbReference type="ChEBI" id="CHEBI:456216"/>
        <dbReference type="EC" id="2.7.11.1"/>
    </reaction>
</comment>
<dbReference type="PROSITE" id="PS50011">
    <property type="entry name" value="PROTEIN_KINASE_DOM"/>
    <property type="match status" value="1"/>
</dbReference>
<feature type="binding site" evidence="19">
    <location>
        <position position="157"/>
    </location>
    <ligand>
        <name>ATP</name>
        <dbReference type="ChEBI" id="CHEBI:30616"/>
    </ligand>
</feature>
<evidence type="ECO:0000256" key="7">
    <source>
        <dbReference type="ARBA" id="ARBA00022692"/>
    </source>
</evidence>
<keyword evidence="6" id="KW-0808">Transferase</keyword>
<evidence type="ECO:0000256" key="6">
    <source>
        <dbReference type="ARBA" id="ARBA00022679"/>
    </source>
</evidence>
<dbReference type="GO" id="GO:0016020">
    <property type="term" value="C:membrane"/>
    <property type="evidence" value="ECO:0007669"/>
    <property type="project" value="UniProtKB-SubCell"/>
</dbReference>
<keyword evidence="9 19" id="KW-0547">Nucleotide-binding</keyword>
<keyword evidence="4" id="KW-0723">Serine/threonine-protein kinase</keyword>
<dbReference type="GO" id="GO:0005856">
    <property type="term" value="C:cytoskeleton"/>
    <property type="evidence" value="ECO:0007669"/>
    <property type="project" value="TreeGrafter"/>
</dbReference>
<dbReference type="AlphaFoldDB" id="A0AA39IGZ0"/>
<dbReference type="Gene3D" id="1.10.10.1740">
    <property type="entry name" value="Transmembrane protein 14-like"/>
    <property type="match status" value="1"/>
</dbReference>
<evidence type="ECO:0000256" key="1">
    <source>
        <dbReference type="ARBA" id="ARBA00004370"/>
    </source>
</evidence>
<dbReference type="InterPro" id="IPR000719">
    <property type="entry name" value="Prot_kinase_dom"/>
</dbReference>
<feature type="domain" description="Protein kinase" evidence="22">
    <location>
        <begin position="128"/>
        <end position="390"/>
    </location>
</feature>
<dbReference type="PANTHER" id="PTHR22988:SF73">
    <property type="entry name" value="RHO-ASSOCIATED PROTEIN KINASE"/>
    <property type="match status" value="1"/>
</dbReference>
<dbReference type="InterPro" id="IPR011009">
    <property type="entry name" value="Kinase-like_dom_sf"/>
</dbReference>
<sequence length="1168" mass="131935">MADFFGLTYGALVLTGGLIGYLKAGSVPSLVAGVVSGLIAGYAAHTNNNTLLLGVSGILGGVMGKRFMNSGKLMPAGIICALRCIVNGGGREACQRSARHTVAPFGGRPPHKRPIEELQACRLKISDFHSIKVIGRGAFGEVQLVRHKSTKKVFALKMLDKSEMIRRADSAFFWDERDIMAHTNSEWIVRLYYAFQDAKCLYMVMEYMPGGDLVTLISNYDINEQWAAFYIAELILAVDVIHAVGYLHRDLKPENVLLDRRGHVKLADFGTCVKMDRDGVARCSSAVGTPDYISPEALQAQGTPGEFGPELDWWSVGVLLYELLLGETPFYADSLAATYNRIQHHEQHLVFPEDVEVSDKAKNLIKGLLSDRSVRLGKKGVTEIKTHPFFKNPDWTFDTIRKATPPVVPELSSDDDTRFFEDVEEKDPNPVDGFQLPKAFAGNQLPFIGFTYSDDLGPAYHMKTGTEDVQQQQQSVVEEVSRPNNEEELARIRELEGDRAELQDKLTQLEKKLEAEKTNAAKKDEELLQIGHLEKKVVSLEYQLKESDKKLEIERATLNKKEGELARLSVKVESQESRITDLLRIQEEKERAETALRDQTVRNRSLDGRCAEQQEQLQTERTMIALFKAEIMSAREELDIKKDEVRYLEGALDEERRNVESERLARHIAEETASTCDKEKTMIEVELRQMVCRHEKEVSSKETRIQVLLRKDEEYVHVIDDLRKQLSEKEEANQSLSRQLQETVNLATHPKRKSFGASHDVFLTTSPSLRVSESFRSISNVSHVSGELENLSKEQLIKRIEREANFKELTIQKLSEVTAQRDKFKNELTKKGRQDSKKKRGAEIATLEQLLNQERTKARQAERRYEQEMGDLHQLFTDEQSCNERLREELLKAKRIEEDLLSRLGETSSTTSREIVTQNGRHQSGDVDSHSNSSSTAASVVSTPNGTRVNGTAQLIEILRAAPPDEILLHSKCHLRTSAPLSKKNRKNGWIPVVASISVTHLKVTGDEQTDILIDVSNIKHVRNVNLPDIRSASTNELSRIFHLLYMEPTSSGNVSIASSLSSLSVTGQGPASSHNFVEVTFHLPANCDFCNRRLNELNIFKAMPALECTSCKKRYHRSHLDEPKFPPCNMSRGGREMMMMCETPDERTRWIKLLETLIKKQRETART</sequence>
<reference evidence="25" key="1">
    <citation type="submission" date="2023-06" db="EMBL/GenBank/DDBJ databases">
        <title>Genomic analysis of the entomopathogenic nematode Steinernema hermaphroditum.</title>
        <authorList>
            <person name="Schwarz E.M."/>
            <person name="Heppert J.K."/>
            <person name="Baniya A."/>
            <person name="Schwartz H.T."/>
            <person name="Tan C.-H."/>
            <person name="Antoshechkin I."/>
            <person name="Sternberg P.W."/>
            <person name="Goodrich-Blair H."/>
            <person name="Dillman A.R."/>
        </authorList>
    </citation>
    <scope>NUCLEOTIDE SEQUENCE</scope>
    <source>
        <strain evidence="25">PS9179</strain>
        <tissue evidence="25">Whole animal</tissue>
    </source>
</reference>
<evidence type="ECO:0000256" key="9">
    <source>
        <dbReference type="ARBA" id="ARBA00022741"/>
    </source>
</evidence>
<dbReference type="PROSITE" id="PS00107">
    <property type="entry name" value="PROTEIN_KINASE_ATP"/>
    <property type="match status" value="1"/>
</dbReference>
<dbReference type="PANTHER" id="PTHR22988">
    <property type="entry name" value="MYOTONIC DYSTROPHY S/T KINASE-RELATED"/>
    <property type="match status" value="1"/>
</dbReference>
<feature type="coiled-coil region" evidence="20">
    <location>
        <begin position="485"/>
        <end position="644"/>
    </location>
</feature>
<evidence type="ECO:0000256" key="4">
    <source>
        <dbReference type="ARBA" id="ARBA00022527"/>
    </source>
</evidence>
<dbReference type="PROSITE" id="PS50081">
    <property type="entry name" value="ZF_DAG_PE_2"/>
    <property type="match status" value="1"/>
</dbReference>
<keyword evidence="14" id="KW-1133">Transmembrane helix</keyword>
<evidence type="ECO:0000256" key="12">
    <source>
        <dbReference type="ARBA" id="ARBA00022833"/>
    </source>
</evidence>
<evidence type="ECO:0000259" key="23">
    <source>
        <dbReference type="PROSITE" id="PS50081"/>
    </source>
</evidence>
<dbReference type="Pfam" id="PF03647">
    <property type="entry name" value="Tmemb_14"/>
    <property type="match status" value="1"/>
</dbReference>
<feature type="region of interest" description="Disordered" evidence="21">
    <location>
        <begin position="918"/>
        <end position="946"/>
    </location>
</feature>
<dbReference type="SUPFAM" id="SSF57889">
    <property type="entry name" value="Cysteine-rich domain"/>
    <property type="match status" value="1"/>
</dbReference>
<comment type="subcellular location">
    <subcellularLocation>
        <location evidence="1">Membrane</location>
    </subcellularLocation>
</comment>
<name>A0AA39IGZ0_9BILA</name>
<dbReference type="Proteomes" id="UP001175271">
    <property type="component" value="Unassembled WGS sequence"/>
</dbReference>
<dbReference type="EC" id="2.7.11.1" evidence="3"/>
<dbReference type="InterPro" id="IPR046349">
    <property type="entry name" value="C1-like_sf"/>
</dbReference>
<evidence type="ECO:0000256" key="13">
    <source>
        <dbReference type="ARBA" id="ARBA00022840"/>
    </source>
</evidence>
<accession>A0AA39IGZ0</accession>
<protein>
    <recommendedName>
        <fullName evidence="3">non-specific serine/threonine protein kinase</fullName>
        <ecNumber evidence="3">2.7.11.1</ecNumber>
    </recommendedName>
</protein>
<evidence type="ECO:0000256" key="3">
    <source>
        <dbReference type="ARBA" id="ARBA00012513"/>
    </source>
</evidence>
<evidence type="ECO:0000256" key="17">
    <source>
        <dbReference type="ARBA" id="ARBA00047899"/>
    </source>
</evidence>
<feature type="domain" description="Phorbol-ester/DAG-type" evidence="23">
    <location>
        <begin position="1074"/>
        <end position="1129"/>
    </location>
</feature>
<keyword evidence="13 19" id="KW-0067">ATP-binding</keyword>
<dbReference type="GO" id="GO:0008270">
    <property type="term" value="F:zinc ion binding"/>
    <property type="evidence" value="ECO:0007669"/>
    <property type="project" value="UniProtKB-KW"/>
</dbReference>
<dbReference type="GO" id="GO:0048598">
    <property type="term" value="P:embryonic morphogenesis"/>
    <property type="evidence" value="ECO:0007669"/>
    <property type="project" value="TreeGrafter"/>
</dbReference>
<feature type="domain" description="AGC-kinase C-terminal" evidence="24">
    <location>
        <begin position="391"/>
        <end position="462"/>
    </location>
</feature>
<evidence type="ECO:0000256" key="8">
    <source>
        <dbReference type="ARBA" id="ARBA00022723"/>
    </source>
</evidence>
<feature type="coiled-coil region" evidence="20">
    <location>
        <begin position="844"/>
        <end position="903"/>
    </location>
</feature>
<dbReference type="InterPro" id="IPR000961">
    <property type="entry name" value="AGC-kinase_C"/>
</dbReference>
<dbReference type="GO" id="GO:0072518">
    <property type="term" value="F:Rho-dependent protein serine/threonine kinase activity"/>
    <property type="evidence" value="ECO:0007669"/>
    <property type="project" value="TreeGrafter"/>
</dbReference>
<dbReference type="GO" id="GO:0007266">
    <property type="term" value="P:Rho protein signal transduction"/>
    <property type="evidence" value="ECO:0007669"/>
    <property type="project" value="TreeGrafter"/>
</dbReference>
<proteinExistence type="inferred from homology"/>
<evidence type="ECO:0000256" key="15">
    <source>
        <dbReference type="ARBA" id="ARBA00023054"/>
    </source>
</evidence>
<dbReference type="Gene3D" id="3.30.60.20">
    <property type="match status" value="1"/>
</dbReference>
<keyword evidence="26" id="KW-1185">Reference proteome</keyword>
<organism evidence="25 26">
    <name type="scientific">Steinernema hermaphroditum</name>
    <dbReference type="NCBI Taxonomy" id="289476"/>
    <lineage>
        <taxon>Eukaryota</taxon>
        <taxon>Metazoa</taxon>
        <taxon>Ecdysozoa</taxon>
        <taxon>Nematoda</taxon>
        <taxon>Chromadorea</taxon>
        <taxon>Rhabditida</taxon>
        <taxon>Tylenchina</taxon>
        <taxon>Panagrolaimomorpha</taxon>
        <taxon>Strongyloidoidea</taxon>
        <taxon>Steinernematidae</taxon>
        <taxon>Steinernema</taxon>
    </lineage>
</organism>
<dbReference type="PROSITE" id="PS00108">
    <property type="entry name" value="PROTEIN_KINASE_ST"/>
    <property type="match status" value="1"/>
</dbReference>
<keyword evidence="8" id="KW-0479">Metal-binding</keyword>
<evidence type="ECO:0000256" key="14">
    <source>
        <dbReference type="ARBA" id="ARBA00022989"/>
    </source>
</evidence>
<dbReference type="GO" id="GO:0005737">
    <property type="term" value="C:cytoplasm"/>
    <property type="evidence" value="ECO:0007669"/>
    <property type="project" value="TreeGrafter"/>
</dbReference>
<evidence type="ECO:0000313" key="25">
    <source>
        <dbReference type="EMBL" id="KAK0424177.1"/>
    </source>
</evidence>
<evidence type="ECO:0000256" key="19">
    <source>
        <dbReference type="PROSITE-ProRule" id="PRU10141"/>
    </source>
</evidence>
<comment type="catalytic activity">
    <reaction evidence="18">
        <text>L-seryl-[protein] + ATP = O-phospho-L-seryl-[protein] + ADP + H(+)</text>
        <dbReference type="Rhea" id="RHEA:17989"/>
        <dbReference type="Rhea" id="RHEA-COMP:9863"/>
        <dbReference type="Rhea" id="RHEA-COMP:11604"/>
        <dbReference type="ChEBI" id="CHEBI:15378"/>
        <dbReference type="ChEBI" id="CHEBI:29999"/>
        <dbReference type="ChEBI" id="CHEBI:30616"/>
        <dbReference type="ChEBI" id="CHEBI:83421"/>
        <dbReference type="ChEBI" id="CHEBI:456216"/>
        <dbReference type="EC" id="2.7.11.1"/>
    </reaction>
</comment>
<dbReference type="EMBL" id="JAUCMV010000001">
    <property type="protein sequence ID" value="KAK0424177.1"/>
    <property type="molecule type" value="Genomic_DNA"/>
</dbReference>
<evidence type="ECO:0000313" key="26">
    <source>
        <dbReference type="Proteomes" id="UP001175271"/>
    </source>
</evidence>
<keyword evidence="7" id="KW-0812">Transmembrane</keyword>
<dbReference type="SMART" id="SM00109">
    <property type="entry name" value="C1"/>
    <property type="match status" value="1"/>
</dbReference>
<dbReference type="GO" id="GO:0030866">
    <property type="term" value="P:cortical actin cytoskeleton organization"/>
    <property type="evidence" value="ECO:0007669"/>
    <property type="project" value="TreeGrafter"/>
</dbReference>
<dbReference type="InterPro" id="IPR050839">
    <property type="entry name" value="Rho-assoc_Ser/Thr_Kinase"/>
</dbReference>
<keyword evidence="10" id="KW-0863">Zinc-finger</keyword>
<evidence type="ECO:0000259" key="22">
    <source>
        <dbReference type="PROSITE" id="PS50011"/>
    </source>
</evidence>
<dbReference type="InterPro" id="IPR044890">
    <property type="entry name" value="TMEM14_sf"/>
</dbReference>
<dbReference type="InterPro" id="IPR005349">
    <property type="entry name" value="TMEM14"/>
</dbReference>
<keyword evidence="15 20" id="KW-0175">Coiled coil</keyword>
<dbReference type="InterPro" id="IPR008271">
    <property type="entry name" value="Ser/Thr_kinase_AS"/>
</dbReference>
<comment type="similarity">
    <text evidence="2">Belongs to the TMEM14 family.</text>
</comment>
<dbReference type="CDD" id="cd20813">
    <property type="entry name" value="C1_ROCK"/>
    <property type="match status" value="1"/>
</dbReference>
<dbReference type="SUPFAM" id="SSF56112">
    <property type="entry name" value="Protein kinase-like (PK-like)"/>
    <property type="match status" value="1"/>
</dbReference>
<gene>
    <name evidence="25" type="ORF">QR680_008529</name>
</gene>
<dbReference type="FunFam" id="3.30.200.20:FF:000192">
    <property type="entry name" value="Serine/threonine-protein kinase cot-1"/>
    <property type="match status" value="1"/>
</dbReference>
<dbReference type="SMART" id="SM00133">
    <property type="entry name" value="S_TK_X"/>
    <property type="match status" value="1"/>
</dbReference>
<dbReference type="Gene3D" id="1.10.510.10">
    <property type="entry name" value="Transferase(Phosphotransferase) domain 1"/>
    <property type="match status" value="1"/>
</dbReference>
<evidence type="ECO:0000256" key="2">
    <source>
        <dbReference type="ARBA" id="ARBA00007590"/>
    </source>
</evidence>
<evidence type="ECO:0000256" key="20">
    <source>
        <dbReference type="SAM" id="Coils"/>
    </source>
</evidence>
<keyword evidence="12" id="KW-0862">Zinc</keyword>
<dbReference type="FunFam" id="1.10.510.10:FF:000047">
    <property type="entry name" value="Rho-associated protein kinase 1"/>
    <property type="match status" value="1"/>
</dbReference>
<evidence type="ECO:0000256" key="10">
    <source>
        <dbReference type="ARBA" id="ARBA00022771"/>
    </source>
</evidence>
<evidence type="ECO:0000256" key="16">
    <source>
        <dbReference type="ARBA" id="ARBA00023136"/>
    </source>
</evidence>
<evidence type="ECO:0000256" key="11">
    <source>
        <dbReference type="ARBA" id="ARBA00022777"/>
    </source>
</evidence>
<dbReference type="SMART" id="SM00220">
    <property type="entry name" value="S_TKc"/>
    <property type="match status" value="1"/>
</dbReference>
<dbReference type="GO" id="GO:0005524">
    <property type="term" value="F:ATP binding"/>
    <property type="evidence" value="ECO:0007669"/>
    <property type="project" value="UniProtKB-UniRule"/>
</dbReference>
<keyword evidence="11" id="KW-0418">Kinase</keyword>
<evidence type="ECO:0000259" key="24">
    <source>
        <dbReference type="PROSITE" id="PS51285"/>
    </source>
</evidence>
<evidence type="ECO:0000256" key="5">
    <source>
        <dbReference type="ARBA" id="ARBA00022553"/>
    </source>
</evidence>